<name>A0A7L8ZQU8_9CARY</name>
<dbReference type="HAMAP" id="MF_01395">
    <property type="entry name" value="AcetylCoA_CT_beta"/>
    <property type="match status" value="1"/>
</dbReference>
<keyword evidence="10" id="KW-0934">Plastid</keyword>
<dbReference type="Pfam" id="PF01039">
    <property type="entry name" value="Carboxyl_trans"/>
    <property type="match status" value="1"/>
</dbReference>
<dbReference type="UniPathway" id="UPA00655">
    <property type="reaction ID" value="UER00711"/>
</dbReference>
<keyword evidence="7" id="KW-0275">Fatty acid biosynthesis</keyword>
<comment type="pathway">
    <text evidence="7">Lipid metabolism; malonyl-CoA biosynthesis; malonyl-CoA from acetyl-CoA: step 1/1.</text>
</comment>
<evidence type="ECO:0000256" key="6">
    <source>
        <dbReference type="ARBA" id="ARBA00022840"/>
    </source>
</evidence>
<reference evidence="10" key="1">
    <citation type="journal article" date="2020" name="Plants (Basel)">
        <title>Complete Chloroplast Genome of Rhipsalis baccifera, the only Cactus with Natural Distribution in the Old World: Genome Rearrangement, Intron Gain and Loss, and Implications for Phylogenetic Studies.</title>
        <authorList>
            <person name="Oulo M.A."/>
            <person name="Yang J.X."/>
            <person name="Dong X."/>
            <person name="Wanga V.O."/>
            <person name="Mkala E.M."/>
            <person name="Munyao J.N."/>
            <person name="Onjolo V.O."/>
            <person name="Rono P.C."/>
            <person name="Hu G.W."/>
            <person name="Wang Q.F."/>
        </authorList>
    </citation>
    <scope>NUCLEOTIDE SEQUENCE</scope>
</reference>
<geneLocation type="chloroplast" evidence="10"/>
<organism evidence="10">
    <name type="scientific">Rhipsalis baccifera</name>
    <dbReference type="NCBI Taxonomy" id="722799"/>
    <lineage>
        <taxon>Eukaryota</taxon>
        <taxon>Viridiplantae</taxon>
        <taxon>Streptophyta</taxon>
        <taxon>Embryophyta</taxon>
        <taxon>Tracheophyta</taxon>
        <taxon>Spermatophyta</taxon>
        <taxon>Magnoliopsida</taxon>
        <taxon>eudicotyledons</taxon>
        <taxon>Gunneridae</taxon>
        <taxon>Pentapetalae</taxon>
        <taxon>Caryophyllales</taxon>
        <taxon>Cactineae</taxon>
        <taxon>Cactaceae</taxon>
        <taxon>Cactoideae</taxon>
        <taxon>Rhipsalideae</taxon>
        <taxon>Rhipsalis</taxon>
    </lineage>
</organism>
<feature type="compositionally biased region" description="Basic and acidic residues" evidence="8">
    <location>
        <begin position="500"/>
        <end position="514"/>
    </location>
</feature>
<feature type="compositionally biased region" description="Basic and acidic residues" evidence="8">
    <location>
        <begin position="687"/>
        <end position="696"/>
    </location>
</feature>
<dbReference type="GO" id="GO:0006633">
    <property type="term" value="P:fatty acid biosynthetic process"/>
    <property type="evidence" value="ECO:0007669"/>
    <property type="project" value="UniProtKB-KW"/>
</dbReference>
<protein>
    <recommendedName>
        <fullName evidence="7">Acetyl-coenzyme A carboxylase carboxyl transferase subunit beta, chloroplastic</fullName>
        <shortName evidence="7">ACCase subunit beta</shortName>
        <shortName evidence="7">Acetyl-CoA carboxylase carboxyltransferase subunit beta</shortName>
        <ecNumber evidence="7">2.1.3.15</ecNumber>
    </recommendedName>
</protein>
<accession>A0A7L8ZQU8</accession>
<evidence type="ECO:0000256" key="7">
    <source>
        <dbReference type="HAMAP-Rule" id="MF_01395"/>
    </source>
</evidence>
<feature type="binding site" evidence="7">
    <location>
        <position position="537"/>
    </location>
    <ligand>
        <name>Zn(2+)</name>
        <dbReference type="ChEBI" id="CHEBI:29105"/>
    </ligand>
</feature>
<comment type="subunit">
    <text evidence="1">Acetyl-CoA carboxylase is a heterohexamer composed of biotin carboxyl carrier protein, biotin carboxylase and 2 subunits each of ACCase subunit alpha and ACCase plastid-coded subunit beta (accD).</text>
</comment>
<keyword evidence="6 7" id="KW-0067">ATP-binding</keyword>
<dbReference type="PRINTS" id="PR01070">
    <property type="entry name" value="ACCCTRFRASEB"/>
</dbReference>
<keyword evidence="5 7" id="KW-0862">Zinc</keyword>
<keyword evidence="7" id="KW-0276">Fatty acid metabolism</keyword>
<comment type="cofactor">
    <cofactor evidence="7">
        <name>Zn(2+)</name>
        <dbReference type="ChEBI" id="CHEBI:29105"/>
    </cofactor>
    <text evidence="7">Binds 1 zinc ion per subunit.</text>
</comment>
<keyword evidence="10" id="KW-0150">Chloroplast</keyword>
<sequence>MAQLFLGYIVVYTASFYLFTPNPGVRIVQRNWSGIFWDSIVSTETAKKKWRLSQSKRNVDSAEGGEEGPKDSAKKKRTRKVRNTDKKNESSNTGAVIGEEKEQACGLGPDQNSKNENSNTESARNENKKPEDNNDMFHFSMELTAYFLLKTISEAPMDRRRQIKVIYDSLAGYYAPFGAMPKLPFIPLMDREKTLEKSILTQMGRYMGILRDHKDAPDPLFERESLIKDLHRFLVATNHKSQYKYQNQDNENENQGREARERCLFSKFSLFACREMEHLTKLGYVHNTKDFFSNKQVGNGQTQDDSFQDTQEENKQVGNRQTQDDSFQDTQEENKLLNPKDEEKSHTKDEEKSHTKDEEKSHRDPGKVKKNRKKSKKGKKRGSDSGGSDSGGSDSGGSDSLIDPGYEKDRFFDDTQDSDQDRESYYGNLFDDNDTDFDWAPYSGNQTTYQDLDYDDREEYLETEEYSQDQDFYLLKNRDEPLVHDQEKYLETEEYFLDHDSKKTQKVQKNENESQKNQSPDQNLEETQKYRHLWVQCEDCFGLNYKKYFFPTKLNICEHCGSHLKMSSSDRIELPIDQGTWNPMDEEMVSTDPIDFDGNPTKKKNFTEFETNGSLIKTFNPQKEGNDDRYEGKENNSNCDICPPEFKESIVISSSERITLFGEDQNHPKTNGFPGFPTNGTPVGEDDQNHKYLDKDSKTKILVNSYEDSDARIKCDDSQNSSTFDFTNLADGASDFESKSERGNSKSGDDSEDCAIDFESKSEGGNSKSGEDSEGGNSKSGEDSEDCIDFDSKSEMGKDSKDFIDCGSEYEEKDYKDRINSYQDDTGLTEAVQTGTGQLKGIPIAIGVMDFQFIGGSMGSVVGEKITRLIEYATKKCLPVILVCASGGARMQEGSLSLMQMAKISAALHKYRINKTLFYISILTSPTTGGVTASFGMLGDLILTEPNAEIAFAGKRVIEQTLNITVPEDLQTAENFFQKGLLDLIVPRNLLKTLISELLKWHDFFPVNENQVEHNINKGQLFV</sequence>
<dbReference type="PANTHER" id="PTHR42995:SF5">
    <property type="entry name" value="ACETYL-COENZYME A CARBOXYLASE CARBOXYL TRANSFERASE SUBUNIT BETA, CHLOROPLASTIC"/>
    <property type="match status" value="1"/>
</dbReference>
<keyword evidence="7" id="KW-0443">Lipid metabolism</keyword>
<dbReference type="EC" id="2.1.3.15" evidence="7"/>
<dbReference type="PANTHER" id="PTHR42995">
    <property type="entry name" value="ACETYL-COENZYME A CARBOXYLASE CARBOXYL TRANSFERASE SUBUNIT BETA, CHLOROPLASTIC"/>
    <property type="match status" value="1"/>
</dbReference>
<feature type="compositionally biased region" description="Basic and acidic residues" evidence="8">
    <location>
        <begin position="736"/>
        <end position="749"/>
    </location>
</feature>
<dbReference type="GO" id="GO:0009317">
    <property type="term" value="C:acetyl-CoA carboxylase complex"/>
    <property type="evidence" value="ECO:0007669"/>
    <property type="project" value="InterPro"/>
</dbReference>
<comment type="similarity">
    <text evidence="7">Belongs to the AccD/PCCB family.</text>
</comment>
<comment type="function">
    <text evidence="7">Component of the acetyl coenzyme A carboxylase (ACC) complex. Biotin carboxylase (BC) catalyzes the carboxylation of biotin on its carrier protein (BCCP) and then the CO(2) group is transferred by the transcarboxylase to acetyl-CoA to form malonyl-CoA.</text>
</comment>
<dbReference type="AlphaFoldDB" id="A0A7L8ZQU8"/>
<reference evidence="10" key="2">
    <citation type="submission" date="2020-07" db="EMBL/GenBank/DDBJ databases">
        <authorList>
            <person name="Shixiong D."/>
        </authorList>
    </citation>
    <scope>NUCLEOTIDE SEQUENCE</scope>
</reference>
<evidence type="ECO:0000256" key="4">
    <source>
        <dbReference type="ARBA" id="ARBA00022771"/>
    </source>
</evidence>
<feature type="compositionally biased region" description="Basic and acidic residues" evidence="8">
    <location>
        <begin position="405"/>
        <end position="424"/>
    </location>
</feature>
<evidence type="ECO:0000256" key="1">
    <source>
        <dbReference type="ARBA" id="ARBA00011842"/>
    </source>
</evidence>
<dbReference type="GO" id="GO:0008270">
    <property type="term" value="F:zinc ion binding"/>
    <property type="evidence" value="ECO:0007669"/>
    <property type="project" value="UniProtKB-UniRule"/>
</dbReference>
<feature type="binding site" evidence="7">
    <location>
        <position position="540"/>
    </location>
    <ligand>
        <name>Zn(2+)</name>
        <dbReference type="ChEBI" id="CHEBI:29105"/>
    </ligand>
</feature>
<dbReference type="Gene3D" id="3.90.226.10">
    <property type="entry name" value="2-enoyl-CoA Hydratase, Chain A, domain 1"/>
    <property type="match status" value="2"/>
</dbReference>
<dbReference type="GO" id="GO:0005524">
    <property type="term" value="F:ATP binding"/>
    <property type="evidence" value="ECO:0007669"/>
    <property type="project" value="UniProtKB-KW"/>
</dbReference>
<comment type="caution">
    <text evidence="7">Lacks conserved residue(s) required for the propagation of feature annotation.</text>
</comment>
<dbReference type="InterPro" id="IPR011762">
    <property type="entry name" value="COA_CT_N"/>
</dbReference>
<feature type="compositionally biased region" description="Basic and acidic residues" evidence="8">
    <location>
        <begin position="332"/>
        <end position="367"/>
    </location>
</feature>
<feature type="region of interest" description="Disordered" evidence="8">
    <location>
        <begin position="724"/>
        <end position="794"/>
    </location>
</feature>
<feature type="region of interest" description="Disordered" evidence="8">
    <location>
        <begin position="51"/>
        <end position="135"/>
    </location>
</feature>
<dbReference type="GO" id="GO:0003989">
    <property type="term" value="F:acetyl-CoA carboxylase activity"/>
    <property type="evidence" value="ECO:0007669"/>
    <property type="project" value="InterPro"/>
</dbReference>
<keyword evidence="7" id="KW-0479">Metal-binding</keyword>
<dbReference type="InterPro" id="IPR000438">
    <property type="entry name" value="Acetyl_CoA_COase_Trfase_b_su"/>
</dbReference>
<comment type="catalytic activity">
    <reaction evidence="7">
        <text>N(6)-carboxybiotinyl-L-lysyl-[protein] + acetyl-CoA = N(6)-biotinyl-L-lysyl-[protein] + malonyl-CoA</text>
        <dbReference type="Rhea" id="RHEA:54728"/>
        <dbReference type="Rhea" id="RHEA-COMP:10505"/>
        <dbReference type="Rhea" id="RHEA-COMP:10506"/>
        <dbReference type="ChEBI" id="CHEBI:57288"/>
        <dbReference type="ChEBI" id="CHEBI:57384"/>
        <dbReference type="ChEBI" id="CHEBI:83144"/>
        <dbReference type="ChEBI" id="CHEBI:83145"/>
        <dbReference type="EC" id="2.1.3.15"/>
    </reaction>
</comment>
<dbReference type="EMBL" id="MT821847">
    <property type="protein sequence ID" value="QOI72687.1"/>
    <property type="molecule type" value="Genomic_DNA"/>
</dbReference>
<feature type="region of interest" description="Disordered" evidence="8">
    <location>
        <begin position="295"/>
        <end position="450"/>
    </location>
</feature>
<keyword evidence="3 7" id="KW-0547">Nucleotide-binding</keyword>
<feature type="compositionally biased region" description="Basic and acidic residues" evidence="8">
    <location>
        <begin position="123"/>
        <end position="132"/>
    </location>
</feature>
<comment type="subcellular location">
    <subcellularLocation>
        <location evidence="7">Plastid</location>
        <location evidence="7">Chloroplast stroma</location>
    </subcellularLocation>
</comment>
<evidence type="ECO:0000256" key="5">
    <source>
        <dbReference type="ARBA" id="ARBA00022833"/>
    </source>
</evidence>
<feature type="compositionally biased region" description="Gly residues" evidence="8">
    <location>
        <begin position="384"/>
        <end position="395"/>
    </location>
</feature>
<dbReference type="PROSITE" id="PS50980">
    <property type="entry name" value="COA_CT_NTER"/>
    <property type="match status" value="1"/>
</dbReference>
<dbReference type="GO" id="GO:0009570">
    <property type="term" value="C:chloroplast stroma"/>
    <property type="evidence" value="ECO:0007669"/>
    <property type="project" value="UniProtKB-SubCell"/>
</dbReference>
<feature type="binding site" evidence="7">
    <location>
        <position position="560"/>
    </location>
    <ligand>
        <name>Zn(2+)</name>
        <dbReference type="ChEBI" id="CHEBI:29105"/>
    </ligand>
</feature>
<dbReference type="InterPro" id="IPR034733">
    <property type="entry name" value="AcCoA_carboxyl_beta"/>
</dbReference>
<feature type="binding site" evidence="7">
    <location>
        <position position="557"/>
    </location>
    <ligand>
        <name>Zn(2+)</name>
        <dbReference type="ChEBI" id="CHEBI:29105"/>
    </ligand>
</feature>
<feature type="region of interest" description="Disordered" evidence="8">
    <location>
        <begin position="500"/>
        <end position="525"/>
    </location>
</feature>
<feature type="domain" description="CoA carboxyltransferase N-terminal" evidence="9">
    <location>
        <begin position="747"/>
        <end position="1017"/>
    </location>
</feature>
<comment type="subunit">
    <text evidence="7">Acetyl-CoA carboxylase is a heterohexamer composed of biotin carboxyl carrier protein, biotin carboxylase and two subunits each of ACCase subunit alpha and ACCase plastid-coded subunit beta (accD).</text>
</comment>
<keyword evidence="4 7" id="KW-0863">Zinc-finger</keyword>
<proteinExistence type="inferred from homology"/>
<feature type="compositionally biased region" description="Polar residues" evidence="8">
    <location>
        <begin position="295"/>
        <end position="305"/>
    </location>
</feature>
<keyword evidence="7" id="KW-0444">Lipid biosynthesis</keyword>
<dbReference type="SUPFAM" id="SSF52096">
    <property type="entry name" value="ClpP/crotonase"/>
    <property type="match status" value="2"/>
</dbReference>
<evidence type="ECO:0000313" key="10">
    <source>
        <dbReference type="EMBL" id="QOI72687.1"/>
    </source>
</evidence>
<keyword evidence="2 7" id="KW-0808">Transferase</keyword>
<dbReference type="GO" id="GO:0016743">
    <property type="term" value="F:carboxyl- or carbamoyltransferase activity"/>
    <property type="evidence" value="ECO:0007669"/>
    <property type="project" value="UniProtKB-UniRule"/>
</dbReference>
<evidence type="ECO:0000256" key="2">
    <source>
        <dbReference type="ARBA" id="ARBA00022679"/>
    </source>
</evidence>
<dbReference type="GO" id="GO:2001295">
    <property type="term" value="P:malonyl-CoA biosynthetic process"/>
    <property type="evidence" value="ECO:0007669"/>
    <property type="project" value="UniProtKB-UniRule"/>
</dbReference>
<evidence type="ECO:0000259" key="9">
    <source>
        <dbReference type="PROSITE" id="PS50980"/>
    </source>
</evidence>
<feature type="region of interest" description="Disordered" evidence="8">
    <location>
        <begin position="663"/>
        <end position="696"/>
    </location>
</feature>
<dbReference type="GeneID" id="63349571"/>
<dbReference type="InterPro" id="IPR029045">
    <property type="entry name" value="ClpP/crotonase-like_dom_sf"/>
</dbReference>
<feature type="compositionally biased region" description="Polar residues" evidence="8">
    <location>
        <begin position="316"/>
        <end position="325"/>
    </location>
</feature>
<evidence type="ECO:0000256" key="8">
    <source>
        <dbReference type="SAM" id="MobiDB-lite"/>
    </source>
</evidence>
<evidence type="ECO:0000256" key="3">
    <source>
        <dbReference type="ARBA" id="ARBA00022741"/>
    </source>
</evidence>
<feature type="compositionally biased region" description="Polar residues" evidence="8">
    <location>
        <begin position="110"/>
        <end position="122"/>
    </location>
</feature>
<dbReference type="RefSeq" id="YP_010015703.1">
    <property type="nucleotide sequence ID" value="NC_053545.1"/>
</dbReference>
<feature type="compositionally biased region" description="Basic residues" evidence="8">
    <location>
        <begin position="368"/>
        <end position="380"/>
    </location>
</feature>
<gene>
    <name evidence="7 10" type="primary">accD</name>
</gene>